<gene>
    <name evidence="2" type="ORF">Pfra01_001063700</name>
</gene>
<dbReference type="GO" id="GO:0003676">
    <property type="term" value="F:nucleic acid binding"/>
    <property type="evidence" value="ECO:0007669"/>
    <property type="project" value="InterPro"/>
</dbReference>
<dbReference type="PRINTS" id="PR00507">
    <property type="entry name" value="N12N6MTFRASE"/>
</dbReference>
<protein>
    <submittedName>
        <fullName evidence="2">Unnamed protein product</fullName>
    </submittedName>
</protein>
<reference evidence="2" key="1">
    <citation type="submission" date="2023-04" db="EMBL/GenBank/DDBJ databases">
        <title>Phytophthora fragariaefolia NBRC 109709.</title>
        <authorList>
            <person name="Ichikawa N."/>
            <person name="Sato H."/>
            <person name="Tonouchi N."/>
        </authorList>
    </citation>
    <scope>NUCLEOTIDE SEQUENCE</scope>
    <source>
        <strain evidence="2">NBRC 109709</strain>
    </source>
</reference>
<name>A0A9W7CT70_9STRA</name>
<evidence type="ECO:0000313" key="3">
    <source>
        <dbReference type="Proteomes" id="UP001165121"/>
    </source>
</evidence>
<dbReference type="InterPro" id="IPR002052">
    <property type="entry name" value="DNA_methylase_N6_adenine_CS"/>
</dbReference>
<proteinExistence type="predicted"/>
<dbReference type="OrthoDB" id="163071at2759"/>
<feature type="region of interest" description="Disordered" evidence="1">
    <location>
        <begin position="232"/>
        <end position="285"/>
    </location>
</feature>
<feature type="compositionally biased region" description="Basic and acidic residues" evidence="1">
    <location>
        <begin position="29"/>
        <end position="52"/>
    </location>
</feature>
<dbReference type="AlphaFoldDB" id="A0A9W7CT70"/>
<dbReference type="GO" id="GO:0032259">
    <property type="term" value="P:methylation"/>
    <property type="evidence" value="ECO:0007669"/>
    <property type="project" value="InterPro"/>
</dbReference>
<accession>A0A9W7CT70</accession>
<feature type="region of interest" description="Disordered" evidence="1">
    <location>
        <begin position="29"/>
        <end position="63"/>
    </location>
</feature>
<dbReference type="Proteomes" id="UP001165121">
    <property type="component" value="Unassembled WGS sequence"/>
</dbReference>
<feature type="region of interest" description="Disordered" evidence="1">
    <location>
        <begin position="168"/>
        <end position="217"/>
    </location>
</feature>
<comment type="caution">
    <text evidence="2">The sequence shown here is derived from an EMBL/GenBank/DDBJ whole genome shotgun (WGS) entry which is preliminary data.</text>
</comment>
<evidence type="ECO:0000256" key="1">
    <source>
        <dbReference type="SAM" id="MobiDB-lite"/>
    </source>
</evidence>
<dbReference type="PROSITE" id="PS00092">
    <property type="entry name" value="N6_MTASE"/>
    <property type="match status" value="1"/>
</dbReference>
<feature type="region of interest" description="Disordered" evidence="1">
    <location>
        <begin position="349"/>
        <end position="383"/>
    </location>
</feature>
<dbReference type="EMBL" id="BSXT01001034">
    <property type="protein sequence ID" value="GMF37699.1"/>
    <property type="molecule type" value="Genomic_DNA"/>
</dbReference>
<dbReference type="GO" id="GO:0008168">
    <property type="term" value="F:methyltransferase activity"/>
    <property type="evidence" value="ECO:0007669"/>
    <property type="project" value="InterPro"/>
</dbReference>
<feature type="compositionally biased region" description="Low complexity" evidence="1">
    <location>
        <begin position="236"/>
        <end position="245"/>
    </location>
</feature>
<dbReference type="CDD" id="cd02440">
    <property type="entry name" value="AdoMet_MTases"/>
    <property type="match status" value="1"/>
</dbReference>
<feature type="compositionally biased region" description="Polar residues" evidence="1">
    <location>
        <begin position="362"/>
        <end position="371"/>
    </location>
</feature>
<dbReference type="SUPFAM" id="SSF53335">
    <property type="entry name" value="S-adenosyl-L-methionine-dependent methyltransferases"/>
    <property type="match status" value="1"/>
</dbReference>
<organism evidence="2 3">
    <name type="scientific">Phytophthora fragariaefolia</name>
    <dbReference type="NCBI Taxonomy" id="1490495"/>
    <lineage>
        <taxon>Eukaryota</taxon>
        <taxon>Sar</taxon>
        <taxon>Stramenopiles</taxon>
        <taxon>Oomycota</taxon>
        <taxon>Peronosporomycetes</taxon>
        <taxon>Peronosporales</taxon>
        <taxon>Peronosporaceae</taxon>
        <taxon>Phytophthora</taxon>
    </lineage>
</organism>
<dbReference type="Gene3D" id="3.40.50.150">
    <property type="entry name" value="Vaccinia Virus protein VP39"/>
    <property type="match status" value="1"/>
</dbReference>
<evidence type="ECO:0000313" key="2">
    <source>
        <dbReference type="EMBL" id="GMF37699.1"/>
    </source>
</evidence>
<sequence length="706" mass="77774">MTGVGHVCHGSGPEPRADLAERVDDLRAVREEPPELPPRAHDDDAVDGRDQCDAAPAHLRREQSLGWLAGTQVRAHARDGGADDRVERARGEEEELHHCVVRAELDLADRGGEQRHGNELRVLEQRAARERQPHRQEVAQDARVQEAAVAAPGTAAVELAIEVHVRNVADQPHEQRHRRAQRAADEAQLRQAEVPVREPDHQEAVERDRQHVEDRGGLHDVLRLVEAREHLEHTARPQPQQRQAAVDPGQGRHAVGDARGQQDGAEVPPEHGERHAGHREQQAREQRVLAQQMVVLGPEGLRAQRVHAGVEALHAHEDGQVQAHLRVGHGRQFVHAQVAHDAELRDGDGEEAVGGHGAGHRQLQQAAQLSTRGDHGGERAGSGVRGRLRIRETTARALVTASSAVSALAPQDVNTMDGGCRRDRAGRVAVKHALPTVSHVDTGTSKCFRSACACEDWINAAFARLPREQQHEFLDDELYAAAKHKRMAARAESKHARDLQQYFTSAELVDLVVRTVLAQLQPKRPSDVVWLEPSCGDGRFLAALLRAGAKHVVGYEIDERLHETALQNVQQAAESVSTEAVGEVQVQVSSGDFLASESSVMADKFVVAVGNPPFGAKGGDGSDLVHRFFRHTATEWRARAIAFIVPERCSRLAFVETTLQHLREGLWELATELPLTDHHFEFGEGDELKRVKQPSVLQVFVRGTHR</sequence>
<feature type="compositionally biased region" description="Basic and acidic residues" evidence="1">
    <location>
        <begin position="268"/>
        <end position="285"/>
    </location>
</feature>
<keyword evidence="3" id="KW-1185">Reference proteome</keyword>
<dbReference type="InterPro" id="IPR029063">
    <property type="entry name" value="SAM-dependent_MTases_sf"/>
</dbReference>
<feature type="compositionally biased region" description="Basic and acidic residues" evidence="1">
    <location>
        <begin position="195"/>
        <end position="217"/>
    </location>
</feature>